<dbReference type="OrthoDB" id="9804758at2"/>
<dbReference type="InterPro" id="IPR004435">
    <property type="entry name" value="MobB_dom"/>
</dbReference>
<dbReference type="InterPro" id="IPR052539">
    <property type="entry name" value="MGD_biosynthesis_adapter"/>
</dbReference>
<dbReference type="Proteomes" id="UP000196708">
    <property type="component" value="Chromosome 1"/>
</dbReference>
<dbReference type="RefSeq" id="WP_088132989.1">
    <property type="nucleotide sequence ID" value="NZ_CP018835.1"/>
</dbReference>
<reference evidence="2 3" key="1">
    <citation type="submission" date="2016-12" db="EMBL/GenBank/DDBJ databases">
        <authorList>
            <person name="Song W.-J."/>
            <person name="Kurnit D.M."/>
        </authorList>
    </citation>
    <scope>NUCLEOTIDE SEQUENCE [LARGE SCALE GENOMIC DNA]</scope>
    <source>
        <strain evidence="2 3">ATCC 43942</strain>
    </source>
</reference>
<sequence length="187" mass="20994">MTSLSDKLPNIAVLGFAAFSGTGKTTLLESLIPVLIAHGIRVGVYKHSHHVIEQDKPGKDSFRLRKAGAFQTLLSTPARAILTTEFSEIPTSPDFYHLLQQFDSENLDIILVEGCKEQRFPKIELHRHEINKPWLYPDDPDIIAVATDRMITCPLPCLDLNDTAQIAEFVMQYVQDFQSHILPASIQ</sequence>
<dbReference type="GO" id="GO:0006777">
    <property type="term" value="P:Mo-molybdopterin cofactor biosynthetic process"/>
    <property type="evidence" value="ECO:0007669"/>
    <property type="project" value="InterPro"/>
</dbReference>
<feature type="domain" description="Molybdopterin-guanine dinucleotide biosynthesis protein B (MobB)" evidence="1">
    <location>
        <begin position="13"/>
        <end position="148"/>
    </location>
</feature>
<dbReference type="Gene3D" id="3.40.50.300">
    <property type="entry name" value="P-loop containing nucleotide triphosphate hydrolases"/>
    <property type="match status" value="1"/>
</dbReference>
<dbReference type="KEGG" id="vga:BSQ33_01120"/>
<dbReference type="AlphaFoldDB" id="A0A1Z2SBB9"/>
<name>A0A1Z2SBB9_VIBGA</name>
<dbReference type="Pfam" id="PF03205">
    <property type="entry name" value="MobB"/>
    <property type="match status" value="1"/>
</dbReference>
<dbReference type="InterPro" id="IPR027417">
    <property type="entry name" value="P-loop_NTPase"/>
</dbReference>
<accession>A0A1Z2SBB9</accession>
<dbReference type="SUPFAM" id="SSF52540">
    <property type="entry name" value="P-loop containing nucleoside triphosphate hydrolases"/>
    <property type="match status" value="1"/>
</dbReference>
<dbReference type="CDD" id="cd03116">
    <property type="entry name" value="MobB"/>
    <property type="match status" value="1"/>
</dbReference>
<dbReference type="PANTHER" id="PTHR40072:SF1">
    <property type="entry name" value="MOLYBDOPTERIN-GUANINE DINUCLEOTIDE BIOSYNTHESIS ADAPTER PROTEIN"/>
    <property type="match status" value="1"/>
</dbReference>
<dbReference type="EMBL" id="CP018835">
    <property type="protein sequence ID" value="ASA54465.1"/>
    <property type="molecule type" value="Genomic_DNA"/>
</dbReference>
<proteinExistence type="predicted"/>
<dbReference type="GO" id="GO:0005525">
    <property type="term" value="F:GTP binding"/>
    <property type="evidence" value="ECO:0007669"/>
    <property type="project" value="InterPro"/>
</dbReference>
<protein>
    <submittedName>
        <fullName evidence="2">Molybdopterin-guanine dinucleotide biosynthesis protein B</fullName>
    </submittedName>
</protein>
<gene>
    <name evidence="2" type="ORF">BSQ33_01120</name>
</gene>
<evidence type="ECO:0000259" key="1">
    <source>
        <dbReference type="Pfam" id="PF03205"/>
    </source>
</evidence>
<dbReference type="NCBIfam" id="TIGR00176">
    <property type="entry name" value="mobB"/>
    <property type="match status" value="1"/>
</dbReference>
<dbReference type="PANTHER" id="PTHR40072">
    <property type="entry name" value="MOLYBDOPTERIN-GUANINE DINUCLEOTIDE BIOSYNTHESIS ADAPTER PROTEIN-RELATED"/>
    <property type="match status" value="1"/>
</dbReference>
<evidence type="ECO:0000313" key="2">
    <source>
        <dbReference type="EMBL" id="ASA54465.1"/>
    </source>
</evidence>
<organism evidence="2 3">
    <name type="scientific">Vibrio gazogenes</name>
    <dbReference type="NCBI Taxonomy" id="687"/>
    <lineage>
        <taxon>Bacteria</taxon>
        <taxon>Pseudomonadati</taxon>
        <taxon>Pseudomonadota</taxon>
        <taxon>Gammaproteobacteria</taxon>
        <taxon>Vibrionales</taxon>
        <taxon>Vibrionaceae</taxon>
        <taxon>Vibrio</taxon>
    </lineage>
</organism>
<evidence type="ECO:0000313" key="3">
    <source>
        <dbReference type="Proteomes" id="UP000196708"/>
    </source>
</evidence>